<dbReference type="AlphaFoldDB" id="A0A926UVK6"/>
<sequence length="64" mass="7113">MYRSPAKFSTGFSTDICTLSTDNRGFSTALGKLKKAIAIWVKDLLMSGQFYVGKLLKGLNYEVM</sequence>
<dbReference type="Proteomes" id="UP000631421">
    <property type="component" value="Unassembled WGS sequence"/>
</dbReference>
<comment type="caution">
    <text evidence="1">The sequence shown here is derived from an EMBL/GenBank/DDBJ whole genome shotgun (WGS) entry which is preliminary data.</text>
</comment>
<evidence type="ECO:0000313" key="1">
    <source>
        <dbReference type="EMBL" id="MBD2151904.1"/>
    </source>
</evidence>
<gene>
    <name evidence="1" type="ORF">H6F44_17495</name>
</gene>
<accession>A0A926UVK6</accession>
<organism evidence="1 2">
    <name type="scientific">Pseudanabaena cinerea FACHB-1277</name>
    <dbReference type="NCBI Taxonomy" id="2949581"/>
    <lineage>
        <taxon>Bacteria</taxon>
        <taxon>Bacillati</taxon>
        <taxon>Cyanobacteriota</taxon>
        <taxon>Cyanophyceae</taxon>
        <taxon>Pseudanabaenales</taxon>
        <taxon>Pseudanabaenaceae</taxon>
        <taxon>Pseudanabaena</taxon>
        <taxon>Pseudanabaena cinerea</taxon>
    </lineage>
</organism>
<name>A0A926UVK6_9CYAN</name>
<keyword evidence="2" id="KW-1185">Reference proteome</keyword>
<proteinExistence type="predicted"/>
<protein>
    <submittedName>
        <fullName evidence="1">Uncharacterized protein</fullName>
    </submittedName>
</protein>
<reference evidence="1 2" key="1">
    <citation type="journal article" date="2015" name="ISME J.">
        <title>Draft Genome Sequence of Streptomyces incarnatus NRRL8089, which Produces the Nucleoside Antibiotic Sinefungin.</title>
        <authorList>
            <person name="Oshima K."/>
            <person name="Hattori M."/>
            <person name="Shimizu H."/>
            <person name="Fukuda K."/>
            <person name="Nemoto M."/>
            <person name="Inagaki K."/>
            <person name="Tamura T."/>
        </authorList>
    </citation>
    <scope>NUCLEOTIDE SEQUENCE [LARGE SCALE GENOMIC DNA]</scope>
    <source>
        <strain evidence="1 2">FACHB-1277</strain>
    </source>
</reference>
<dbReference type="RefSeq" id="WP_190352319.1">
    <property type="nucleotide sequence ID" value="NZ_JACJPY010000071.1"/>
</dbReference>
<dbReference type="EMBL" id="JACJPY010000071">
    <property type="protein sequence ID" value="MBD2151904.1"/>
    <property type="molecule type" value="Genomic_DNA"/>
</dbReference>
<evidence type="ECO:0000313" key="2">
    <source>
        <dbReference type="Proteomes" id="UP000631421"/>
    </source>
</evidence>